<dbReference type="EMBL" id="ML977168">
    <property type="protein sequence ID" value="KAF1984418.1"/>
    <property type="molecule type" value="Genomic_DNA"/>
</dbReference>
<protein>
    <recommendedName>
        <fullName evidence="1">DUF6594 domain-containing protein</fullName>
    </recommendedName>
</protein>
<proteinExistence type="predicted"/>
<evidence type="ECO:0000313" key="3">
    <source>
        <dbReference type="Proteomes" id="UP000800041"/>
    </source>
</evidence>
<sequence>MSNSTASQSALQIEEYRAGYPQFTALLSSHRAFQNVRRFTRVRMRLLLLKQDEVTVLEGKLDTIDSKEDRALFLGCTRRDTNAERKPTLQQLTTALAEYDLLLEQNFRVLSLPTSKSRDLSSLKN</sequence>
<dbReference type="Proteomes" id="UP000800041">
    <property type="component" value="Unassembled WGS sequence"/>
</dbReference>
<feature type="domain" description="DUF6594" evidence="1">
    <location>
        <begin position="20"/>
        <end position="125"/>
    </location>
</feature>
<organism evidence="2 3">
    <name type="scientific">Aulographum hederae CBS 113979</name>
    <dbReference type="NCBI Taxonomy" id="1176131"/>
    <lineage>
        <taxon>Eukaryota</taxon>
        <taxon>Fungi</taxon>
        <taxon>Dikarya</taxon>
        <taxon>Ascomycota</taxon>
        <taxon>Pezizomycotina</taxon>
        <taxon>Dothideomycetes</taxon>
        <taxon>Pleosporomycetidae</taxon>
        <taxon>Aulographales</taxon>
        <taxon>Aulographaceae</taxon>
    </lineage>
</organism>
<keyword evidence="3" id="KW-1185">Reference proteome</keyword>
<evidence type="ECO:0000259" key="1">
    <source>
        <dbReference type="Pfam" id="PF20237"/>
    </source>
</evidence>
<dbReference type="PANTHER" id="PTHR34502:SF5">
    <property type="entry name" value="DUF6594 DOMAIN-CONTAINING PROTEIN"/>
    <property type="match status" value="1"/>
</dbReference>
<dbReference type="PANTHER" id="PTHR34502">
    <property type="entry name" value="DUF6594 DOMAIN-CONTAINING PROTEIN-RELATED"/>
    <property type="match status" value="1"/>
</dbReference>
<gene>
    <name evidence="2" type="ORF">K402DRAFT_434699</name>
</gene>
<reference evidence="2" key="1">
    <citation type="journal article" date="2020" name="Stud. Mycol.">
        <title>101 Dothideomycetes genomes: a test case for predicting lifestyles and emergence of pathogens.</title>
        <authorList>
            <person name="Haridas S."/>
            <person name="Albert R."/>
            <person name="Binder M."/>
            <person name="Bloem J."/>
            <person name="Labutti K."/>
            <person name="Salamov A."/>
            <person name="Andreopoulos B."/>
            <person name="Baker S."/>
            <person name="Barry K."/>
            <person name="Bills G."/>
            <person name="Bluhm B."/>
            <person name="Cannon C."/>
            <person name="Castanera R."/>
            <person name="Culley D."/>
            <person name="Daum C."/>
            <person name="Ezra D."/>
            <person name="Gonzalez J."/>
            <person name="Henrissat B."/>
            <person name="Kuo A."/>
            <person name="Liang C."/>
            <person name="Lipzen A."/>
            <person name="Lutzoni F."/>
            <person name="Magnuson J."/>
            <person name="Mondo S."/>
            <person name="Nolan M."/>
            <person name="Ohm R."/>
            <person name="Pangilinan J."/>
            <person name="Park H.-J."/>
            <person name="Ramirez L."/>
            <person name="Alfaro M."/>
            <person name="Sun H."/>
            <person name="Tritt A."/>
            <person name="Yoshinaga Y."/>
            <person name="Zwiers L.-H."/>
            <person name="Turgeon B."/>
            <person name="Goodwin S."/>
            <person name="Spatafora J."/>
            <person name="Crous P."/>
            <person name="Grigoriev I."/>
        </authorList>
    </citation>
    <scope>NUCLEOTIDE SEQUENCE</scope>
    <source>
        <strain evidence="2">CBS 113979</strain>
    </source>
</reference>
<dbReference type="AlphaFoldDB" id="A0A6G1GUK2"/>
<dbReference type="InterPro" id="IPR046529">
    <property type="entry name" value="DUF6594"/>
</dbReference>
<name>A0A6G1GUK2_9PEZI</name>
<dbReference type="Pfam" id="PF20237">
    <property type="entry name" value="DUF6594"/>
    <property type="match status" value="1"/>
</dbReference>
<accession>A0A6G1GUK2</accession>
<evidence type="ECO:0000313" key="2">
    <source>
        <dbReference type="EMBL" id="KAF1984418.1"/>
    </source>
</evidence>
<dbReference type="OrthoDB" id="5341582at2759"/>